<evidence type="ECO:0000256" key="4">
    <source>
        <dbReference type="ARBA" id="ARBA00022519"/>
    </source>
</evidence>
<sequence length="405" mass="44651">MQKFRYQAITDSGSPVSGVIEADSTELALDMLVSKGLLPSEVRPAGASLSLNFKAIDEMLATVKPGDLILFTKQFRTMVNAGLSILNVLDVLEQQTENPKLKKAVIAISQDIRQGTTIYEAFSKHPRIFDNLYCSMLRAGEVSGNLSEVLERLIYIIQHEFEIKQQIKSALTYPAIVVTALFGAFIFLLTFVIPKFMGIFASAKIELPMPTRVCIFLYDGLNNYWPLIVGGVVLGVTALVMYCRTPQGRLVRDKFLLRCPLIGKVMLKAAMSRFAAIFALLQSSGVSVINSVSVLAQTIGNAAIERVFENLKDQLQEGKGISRPLKSSPFFTPLIITMIAIGEESGNLDEMLREVASHYDYEVEYSVKKMAEMIGPILILVLAGVVGFFALAIFLPMWDLTKMAG</sequence>
<dbReference type="PANTHER" id="PTHR30012">
    <property type="entry name" value="GENERAL SECRETION PATHWAY PROTEIN"/>
    <property type="match status" value="1"/>
</dbReference>
<keyword evidence="7 8" id="KW-0472">Membrane</keyword>
<evidence type="ECO:0000313" key="11">
    <source>
        <dbReference type="Proteomes" id="UP000580856"/>
    </source>
</evidence>
<keyword evidence="5 8" id="KW-0812">Transmembrane</keyword>
<keyword evidence="6 8" id="KW-1133">Transmembrane helix</keyword>
<protein>
    <submittedName>
        <fullName evidence="10">Type IV pilus assembly protein PilC</fullName>
    </submittedName>
</protein>
<evidence type="ECO:0000256" key="7">
    <source>
        <dbReference type="ARBA" id="ARBA00023136"/>
    </source>
</evidence>
<evidence type="ECO:0000259" key="9">
    <source>
        <dbReference type="Pfam" id="PF00482"/>
    </source>
</evidence>
<evidence type="ECO:0000256" key="2">
    <source>
        <dbReference type="ARBA" id="ARBA00005745"/>
    </source>
</evidence>
<keyword evidence="4" id="KW-0997">Cell inner membrane</keyword>
<name>A0A846QNH3_9BACT</name>
<feature type="domain" description="Type II secretion system protein GspF" evidence="9">
    <location>
        <begin position="274"/>
        <end position="396"/>
    </location>
</feature>
<dbReference type="PANTHER" id="PTHR30012:SF0">
    <property type="entry name" value="TYPE II SECRETION SYSTEM PROTEIN F-RELATED"/>
    <property type="match status" value="1"/>
</dbReference>
<dbReference type="InterPro" id="IPR042094">
    <property type="entry name" value="T2SS_GspF_sf"/>
</dbReference>
<evidence type="ECO:0000256" key="8">
    <source>
        <dbReference type="SAM" id="Phobius"/>
    </source>
</evidence>
<proteinExistence type="inferred from homology"/>
<evidence type="ECO:0000256" key="5">
    <source>
        <dbReference type="ARBA" id="ARBA00022692"/>
    </source>
</evidence>
<accession>A0A846QNH3</accession>
<gene>
    <name evidence="10" type="ORF">GGQ74_002243</name>
</gene>
<dbReference type="InterPro" id="IPR003004">
    <property type="entry name" value="GspF/PilC"/>
</dbReference>
<organism evidence="10 11">
    <name type="scientific">Desulfobaculum xiamenense</name>
    <dbReference type="NCBI Taxonomy" id="995050"/>
    <lineage>
        <taxon>Bacteria</taxon>
        <taxon>Pseudomonadati</taxon>
        <taxon>Thermodesulfobacteriota</taxon>
        <taxon>Desulfovibrionia</taxon>
        <taxon>Desulfovibrionales</taxon>
        <taxon>Desulfovibrionaceae</taxon>
        <taxon>Desulfobaculum</taxon>
    </lineage>
</organism>
<dbReference type="PRINTS" id="PR00812">
    <property type="entry name" value="BCTERIALGSPF"/>
</dbReference>
<comment type="caution">
    <text evidence="10">The sequence shown here is derived from an EMBL/GenBank/DDBJ whole genome shotgun (WGS) entry which is preliminary data.</text>
</comment>
<dbReference type="Gene3D" id="1.20.81.30">
    <property type="entry name" value="Type II secretion system (T2SS), domain F"/>
    <property type="match status" value="2"/>
</dbReference>
<keyword evidence="3" id="KW-1003">Cell membrane</keyword>
<dbReference type="RefSeq" id="WP_167941624.1">
    <property type="nucleotide sequence ID" value="NZ_JAATJA010000002.1"/>
</dbReference>
<evidence type="ECO:0000256" key="3">
    <source>
        <dbReference type="ARBA" id="ARBA00022475"/>
    </source>
</evidence>
<keyword evidence="11" id="KW-1185">Reference proteome</keyword>
<feature type="transmembrane region" description="Helical" evidence="8">
    <location>
        <begin position="224"/>
        <end position="243"/>
    </location>
</feature>
<feature type="domain" description="Type II secretion system protein GspF" evidence="9">
    <location>
        <begin position="71"/>
        <end position="194"/>
    </location>
</feature>
<feature type="transmembrane region" description="Helical" evidence="8">
    <location>
        <begin position="171"/>
        <end position="193"/>
    </location>
</feature>
<dbReference type="FunFam" id="1.20.81.30:FF:000001">
    <property type="entry name" value="Type II secretion system protein F"/>
    <property type="match status" value="2"/>
</dbReference>
<comment type="similarity">
    <text evidence="2">Belongs to the GSP F family.</text>
</comment>
<dbReference type="AlphaFoldDB" id="A0A846QNH3"/>
<dbReference type="GO" id="GO:0015628">
    <property type="term" value="P:protein secretion by the type II secretion system"/>
    <property type="evidence" value="ECO:0007669"/>
    <property type="project" value="TreeGrafter"/>
</dbReference>
<dbReference type="EMBL" id="JAATJA010000002">
    <property type="protein sequence ID" value="NJB68570.1"/>
    <property type="molecule type" value="Genomic_DNA"/>
</dbReference>
<evidence type="ECO:0000256" key="1">
    <source>
        <dbReference type="ARBA" id="ARBA00004429"/>
    </source>
</evidence>
<evidence type="ECO:0000256" key="6">
    <source>
        <dbReference type="ARBA" id="ARBA00022989"/>
    </source>
</evidence>
<comment type="subcellular location">
    <subcellularLocation>
        <location evidence="1">Cell inner membrane</location>
        <topology evidence="1">Multi-pass membrane protein</topology>
    </subcellularLocation>
</comment>
<dbReference type="GO" id="GO:0005886">
    <property type="term" value="C:plasma membrane"/>
    <property type="evidence" value="ECO:0007669"/>
    <property type="project" value="UniProtKB-SubCell"/>
</dbReference>
<evidence type="ECO:0000313" key="10">
    <source>
        <dbReference type="EMBL" id="NJB68570.1"/>
    </source>
</evidence>
<feature type="transmembrane region" description="Helical" evidence="8">
    <location>
        <begin position="373"/>
        <end position="395"/>
    </location>
</feature>
<dbReference type="Pfam" id="PF00482">
    <property type="entry name" value="T2SSF"/>
    <property type="match status" value="2"/>
</dbReference>
<dbReference type="InterPro" id="IPR018076">
    <property type="entry name" value="T2SS_GspF_dom"/>
</dbReference>
<dbReference type="Proteomes" id="UP000580856">
    <property type="component" value="Unassembled WGS sequence"/>
</dbReference>
<reference evidence="10 11" key="1">
    <citation type="submission" date="2020-03" db="EMBL/GenBank/DDBJ databases">
        <title>Genomic Encyclopedia of Type Strains, Phase IV (KMG-IV): sequencing the most valuable type-strain genomes for metagenomic binning, comparative biology and taxonomic classification.</title>
        <authorList>
            <person name="Goeker M."/>
        </authorList>
    </citation>
    <scope>NUCLEOTIDE SEQUENCE [LARGE SCALE GENOMIC DNA]</scope>
    <source>
        <strain evidence="10 11">DSM 24233</strain>
    </source>
</reference>